<evidence type="ECO:0000313" key="12">
    <source>
        <dbReference type="EMBL" id="KAB8343178.1"/>
    </source>
</evidence>
<dbReference type="FunFam" id="3.30.70.870:FF:000002">
    <property type="entry name" value="Translation elongation factor 2"/>
    <property type="match status" value="1"/>
</dbReference>
<evidence type="ECO:0000256" key="9">
    <source>
        <dbReference type="ARBA" id="ARBA00081809"/>
    </source>
</evidence>
<dbReference type="SUPFAM" id="SSF50447">
    <property type="entry name" value="Translation proteins"/>
    <property type="match status" value="1"/>
</dbReference>
<dbReference type="CDD" id="cd04096">
    <property type="entry name" value="eEF2_snRNP_like_C"/>
    <property type="match status" value="1"/>
</dbReference>
<dbReference type="InterPro" id="IPR053905">
    <property type="entry name" value="EF-G-like_DII"/>
</dbReference>
<dbReference type="InterPro" id="IPR000795">
    <property type="entry name" value="T_Tr_GTP-bd_dom"/>
</dbReference>
<dbReference type="Gene3D" id="3.40.50.300">
    <property type="entry name" value="P-loop containing nucleotide triphosphate hydrolases"/>
    <property type="match status" value="1"/>
</dbReference>
<evidence type="ECO:0000256" key="2">
    <source>
        <dbReference type="ARBA" id="ARBA00022490"/>
    </source>
</evidence>
<feature type="compositionally biased region" description="Low complexity" evidence="10">
    <location>
        <begin position="736"/>
        <end position="748"/>
    </location>
</feature>
<evidence type="ECO:0000256" key="8">
    <source>
        <dbReference type="ARBA" id="ARBA00068031"/>
    </source>
</evidence>
<dbReference type="GO" id="GO:0005525">
    <property type="term" value="F:GTP binding"/>
    <property type="evidence" value="ECO:0007669"/>
    <property type="project" value="UniProtKB-KW"/>
</dbReference>
<dbReference type="InterPro" id="IPR014721">
    <property type="entry name" value="Ribsml_uS5_D2-typ_fold_subgr"/>
</dbReference>
<dbReference type="Gene3D" id="3.30.70.240">
    <property type="match status" value="1"/>
</dbReference>
<dbReference type="CDD" id="cd16268">
    <property type="entry name" value="EF2_II"/>
    <property type="match status" value="1"/>
</dbReference>
<evidence type="ECO:0000313" key="13">
    <source>
        <dbReference type="Proteomes" id="UP000327013"/>
    </source>
</evidence>
<dbReference type="InterPro" id="IPR027417">
    <property type="entry name" value="P-loop_NTPase"/>
</dbReference>
<name>A0A5N6KT67_9ROSI</name>
<dbReference type="GO" id="GO:0005829">
    <property type="term" value="C:cytosol"/>
    <property type="evidence" value="ECO:0007669"/>
    <property type="project" value="TreeGrafter"/>
</dbReference>
<comment type="catalytic activity">
    <reaction evidence="7">
        <text>GTP + H2O = GDP + phosphate + H(+)</text>
        <dbReference type="Rhea" id="RHEA:19669"/>
        <dbReference type="ChEBI" id="CHEBI:15377"/>
        <dbReference type="ChEBI" id="CHEBI:15378"/>
        <dbReference type="ChEBI" id="CHEBI:37565"/>
        <dbReference type="ChEBI" id="CHEBI:43474"/>
        <dbReference type="ChEBI" id="CHEBI:58189"/>
    </reaction>
</comment>
<dbReference type="Proteomes" id="UP000327013">
    <property type="component" value="Unassembled WGS sequence"/>
</dbReference>
<dbReference type="Pfam" id="PF14492">
    <property type="entry name" value="EFG_III"/>
    <property type="match status" value="1"/>
</dbReference>
<evidence type="ECO:0000259" key="11">
    <source>
        <dbReference type="PROSITE" id="PS51722"/>
    </source>
</evidence>
<dbReference type="CDD" id="cd16261">
    <property type="entry name" value="EF2_snRNP_III"/>
    <property type="match status" value="1"/>
</dbReference>
<keyword evidence="2" id="KW-0963">Cytoplasm</keyword>
<evidence type="ECO:0000256" key="4">
    <source>
        <dbReference type="ARBA" id="ARBA00022741"/>
    </source>
</evidence>
<dbReference type="CDD" id="cd01681">
    <property type="entry name" value="aeEF2_snRNP_like_IV"/>
    <property type="match status" value="1"/>
</dbReference>
<dbReference type="Gene3D" id="3.30.230.10">
    <property type="match status" value="1"/>
</dbReference>
<dbReference type="Gene3D" id="3.90.1430.10">
    <property type="entry name" value="Yeast translation eEF2 (G' domain)"/>
    <property type="match status" value="1"/>
</dbReference>
<dbReference type="SUPFAM" id="SSF54980">
    <property type="entry name" value="EF-G C-terminal domain-like"/>
    <property type="match status" value="2"/>
</dbReference>
<dbReference type="GO" id="GO:0043022">
    <property type="term" value="F:ribosome binding"/>
    <property type="evidence" value="ECO:0007669"/>
    <property type="project" value="TreeGrafter"/>
</dbReference>
<dbReference type="InterPro" id="IPR041095">
    <property type="entry name" value="EFG_II"/>
</dbReference>
<dbReference type="InterPro" id="IPR000640">
    <property type="entry name" value="EFG_V-like"/>
</dbReference>
<comment type="subcellular location">
    <subcellularLocation>
        <location evidence="1">Cytoplasm</location>
    </subcellularLocation>
</comment>
<dbReference type="PROSITE" id="PS51722">
    <property type="entry name" value="G_TR_2"/>
    <property type="match status" value="1"/>
</dbReference>
<evidence type="ECO:0000256" key="1">
    <source>
        <dbReference type="ARBA" id="ARBA00004496"/>
    </source>
</evidence>
<dbReference type="Pfam" id="PF00009">
    <property type="entry name" value="GTP_EFTU"/>
    <property type="match status" value="1"/>
</dbReference>
<evidence type="ECO:0000256" key="6">
    <source>
        <dbReference type="ARBA" id="ARBA00023134"/>
    </source>
</evidence>
<evidence type="ECO:0000256" key="7">
    <source>
        <dbReference type="ARBA" id="ARBA00048548"/>
    </source>
</evidence>
<keyword evidence="6" id="KW-0342">GTP-binding</keyword>
<feature type="compositionally biased region" description="Acidic residues" evidence="10">
    <location>
        <begin position="716"/>
        <end position="733"/>
    </location>
</feature>
<dbReference type="FunFam" id="3.30.70.240:FF:000006">
    <property type="entry name" value="Elongation factor like GTPase 1"/>
    <property type="match status" value="1"/>
</dbReference>
<dbReference type="SMART" id="SM00838">
    <property type="entry name" value="EFG_C"/>
    <property type="match status" value="1"/>
</dbReference>
<keyword evidence="3" id="KW-0690">Ribosome biogenesis</keyword>
<dbReference type="GO" id="GO:0042256">
    <property type="term" value="P:cytosolic ribosome assembly"/>
    <property type="evidence" value="ECO:0007669"/>
    <property type="project" value="TreeGrafter"/>
</dbReference>
<dbReference type="Pfam" id="PF25118">
    <property type="entry name" value="EFL1"/>
    <property type="match status" value="1"/>
</dbReference>
<dbReference type="FunFam" id="3.40.50.300:FF:000746">
    <property type="entry name" value="Ribosome assembly protein 1"/>
    <property type="match status" value="1"/>
</dbReference>
<dbReference type="FunFam" id="3.90.1430.10:FF:000002">
    <property type="entry name" value="Elongation factor like GTPase 1"/>
    <property type="match status" value="1"/>
</dbReference>
<dbReference type="InterPro" id="IPR020568">
    <property type="entry name" value="Ribosomal_Su5_D2-typ_SF"/>
</dbReference>
<dbReference type="SUPFAM" id="SSF52540">
    <property type="entry name" value="P-loop containing nucleoside triphosphate hydrolases"/>
    <property type="match status" value="1"/>
</dbReference>
<dbReference type="Gene3D" id="3.30.70.870">
    <property type="entry name" value="Elongation Factor G (Translational Gtpase), domain 3"/>
    <property type="match status" value="1"/>
</dbReference>
<dbReference type="Gene3D" id="2.40.30.10">
    <property type="entry name" value="Translation factors"/>
    <property type="match status" value="1"/>
</dbReference>
<dbReference type="InterPro" id="IPR035647">
    <property type="entry name" value="EFG_III/V"/>
</dbReference>
<evidence type="ECO:0000256" key="3">
    <source>
        <dbReference type="ARBA" id="ARBA00022517"/>
    </source>
</evidence>
<evidence type="ECO:0000256" key="5">
    <source>
        <dbReference type="ARBA" id="ARBA00022801"/>
    </source>
</evidence>
<proteinExistence type="predicted"/>
<feature type="region of interest" description="Disordered" evidence="10">
    <location>
        <begin position="716"/>
        <end position="748"/>
    </location>
</feature>
<dbReference type="InterPro" id="IPR009000">
    <property type="entry name" value="Transl_B-barrel_sf"/>
</dbReference>
<keyword evidence="4" id="KW-0547">Nucleotide-binding</keyword>
<dbReference type="GO" id="GO:0003924">
    <property type="term" value="F:GTPase activity"/>
    <property type="evidence" value="ECO:0007669"/>
    <property type="project" value="InterPro"/>
</dbReference>
<comment type="caution">
    <text evidence="12">The sequence shown here is derived from an EMBL/GenBank/DDBJ whole genome shotgun (WGS) entry which is preliminary data.</text>
</comment>
<dbReference type="InterPro" id="IPR056752">
    <property type="entry name" value="EFL1"/>
</dbReference>
<dbReference type="GO" id="GO:1990904">
    <property type="term" value="C:ribonucleoprotein complex"/>
    <property type="evidence" value="ECO:0007669"/>
    <property type="project" value="TreeGrafter"/>
</dbReference>
<evidence type="ECO:0000256" key="10">
    <source>
        <dbReference type="SAM" id="MobiDB-lite"/>
    </source>
</evidence>
<dbReference type="PRINTS" id="PR00315">
    <property type="entry name" value="ELONGATNFCT"/>
</dbReference>
<dbReference type="PANTHER" id="PTHR42908:SF3">
    <property type="entry name" value="ELONGATION FACTOR-LIKE GTPASE 1"/>
    <property type="match status" value="1"/>
</dbReference>
<keyword evidence="13" id="KW-1185">Reference proteome</keyword>
<dbReference type="PANTHER" id="PTHR42908">
    <property type="entry name" value="TRANSLATION ELONGATION FACTOR-RELATED"/>
    <property type="match status" value="1"/>
</dbReference>
<dbReference type="EMBL" id="VIBQ01000012">
    <property type="protein sequence ID" value="KAB8343178.1"/>
    <property type="molecule type" value="Genomic_DNA"/>
</dbReference>
<protein>
    <recommendedName>
        <fullName evidence="8">Ribosome assembly protein 1</fullName>
    </recommendedName>
    <alternativeName>
        <fullName evidence="9">Elongation factor-like 1</fullName>
    </alternativeName>
</protein>
<dbReference type="Pfam" id="PF22042">
    <property type="entry name" value="EF-G_D2"/>
    <property type="match status" value="1"/>
</dbReference>
<dbReference type="AlphaFoldDB" id="A0A5N6KT67"/>
<accession>A0A5N6KT67</accession>
<sequence length="1051" mass="115041">MAGRIRYLDSRPDEQVRGITMESSAISLFFSLLRKTSPEAQPEQRDYLINLIDSPGHVDFSSEVSTASRLCDGAIVLVDAVEGVCSQTVTVLRQTWIERLKPILIINKMDRLVTELKMTPAEAYTHLKRLIEQVNAVMGSFYQGDRMEDDLKWRDRVEASLTEAAEAKEKSNGSASEGLDGSITEEDIKPAMYEEEGDEDIYFEPERGNVIFSTALDGWAFTVKQFAAIYEKKLGIKRSLLEKVLWGDYYLDPKTKRILGSKHLRGRSLKPMFVQLVLESIWAIYDAVIGGDNGRGDPAKTEKITTSLGIKLPPHLLRSRDPRAILTAIFAAWIPLSTAVLVSVIEHLPSPRAAQADRMAGLLDASPGAKSIDPRVRDAMTELKSTKDEPVVAFVSKMVSVPERDLPENKARSGATLTPEEARELGRKKRAEIARAQAAVNGENPDIGELRDALSGAAIGVERAIEEDSSRGEETEHEKERLIGFARLFSGTLHVGDEIYVLAPKFTPSNPTAAPEPQKVTVTALYLLMGRELEPLTSVPPGVVFGVAGLEGHIYKSGTLCSQVQGGVNLAGVSMGSQPIVRVALEPENPADLDKMILGLKLLSQSDPCATYEVLESGEHVILTAGELHLERCLKDLRERFARCEIQRGAPIVPYRETIVSSTEMNPPKNPDLPRGTVVSVATSRQVTVRLRVRPLPSVVTDYLLKNASSIREVYEEQDAEESASVHDDDDEAEAHAAAEAASKRTTAAAETLRHLNEGLAEAFGSVKREREVWAGVTQKIVSFGPRRNGPNILVDTTASQICSAISIEALLQPTTSTNPHPTESRGQLQASDLSSQIAYAFQLATSRGPLCQEPLQGVAVFLEDITLSPPSASTTADTDLAGSAQGRLTSETIKLVRGAIHAGFLDFSPRLMLAMYTCSIQASTEVLGRVYGVVTRRRGRILAEALNEGTPFFTVAAALPVAEAFGFSDEIRKRTSGAASPQLIFSGYEILDVDPFWVPTTEEELEDLGELADRENVAKRYMDAVRRRKGLRIEGERIVVNAEKQKTLKR</sequence>
<gene>
    <name evidence="12" type="ORF">FH972_022768</name>
</gene>
<reference evidence="12 13" key="1">
    <citation type="submission" date="2019-06" db="EMBL/GenBank/DDBJ databases">
        <title>A chromosomal-level reference genome of Carpinus fangiana (Coryloideae, Betulaceae).</title>
        <authorList>
            <person name="Yang X."/>
            <person name="Wang Z."/>
            <person name="Zhang L."/>
            <person name="Hao G."/>
            <person name="Liu J."/>
            <person name="Yang Y."/>
        </authorList>
    </citation>
    <scope>NUCLEOTIDE SEQUENCE [LARGE SCALE GENOMIC DNA]</scope>
    <source>
        <strain evidence="12">Cfa_2016G</strain>
        <tissue evidence="12">Leaf</tissue>
    </source>
</reference>
<feature type="domain" description="Tr-type G" evidence="11">
    <location>
        <begin position="1"/>
        <end position="168"/>
    </location>
</feature>
<dbReference type="OrthoDB" id="364892at2759"/>
<dbReference type="SUPFAM" id="SSF54211">
    <property type="entry name" value="Ribosomal protein S5 domain 2-like"/>
    <property type="match status" value="1"/>
</dbReference>
<organism evidence="12 13">
    <name type="scientific">Carpinus fangiana</name>
    <dbReference type="NCBI Taxonomy" id="176857"/>
    <lineage>
        <taxon>Eukaryota</taxon>
        <taxon>Viridiplantae</taxon>
        <taxon>Streptophyta</taxon>
        <taxon>Embryophyta</taxon>
        <taxon>Tracheophyta</taxon>
        <taxon>Spermatophyta</taxon>
        <taxon>Magnoliopsida</taxon>
        <taxon>eudicotyledons</taxon>
        <taxon>Gunneridae</taxon>
        <taxon>Pentapetalae</taxon>
        <taxon>rosids</taxon>
        <taxon>fabids</taxon>
        <taxon>Fagales</taxon>
        <taxon>Betulaceae</taxon>
        <taxon>Carpinus</taxon>
    </lineage>
</organism>
<dbReference type="Pfam" id="PF00679">
    <property type="entry name" value="EFG_C"/>
    <property type="match status" value="1"/>
</dbReference>
<keyword evidence="5" id="KW-0378">Hydrolase</keyword>